<dbReference type="EMBL" id="DVHK01000033">
    <property type="protein sequence ID" value="HIR66680.1"/>
    <property type="molecule type" value="Genomic_DNA"/>
</dbReference>
<evidence type="ECO:0000256" key="11">
    <source>
        <dbReference type="HAMAP-Rule" id="MF_00129"/>
    </source>
</evidence>
<comment type="subunit">
    <text evidence="9 11">Homodimer. Heterotetramer of two MnmE and two MnmG subunits.</text>
</comment>
<dbReference type="PROSITE" id="PS01281">
    <property type="entry name" value="GIDA_2"/>
    <property type="match status" value="1"/>
</dbReference>
<dbReference type="Pfam" id="PF13932">
    <property type="entry name" value="SAM_GIDA_C"/>
    <property type="match status" value="1"/>
</dbReference>
<dbReference type="Gene3D" id="3.50.50.60">
    <property type="entry name" value="FAD/NAD(P)-binding domain"/>
    <property type="match status" value="2"/>
</dbReference>
<dbReference type="PRINTS" id="PR00411">
    <property type="entry name" value="PNDRDTASEI"/>
</dbReference>
<dbReference type="Proteomes" id="UP000823913">
    <property type="component" value="Unassembled WGS sequence"/>
</dbReference>
<comment type="caution">
    <text evidence="13">The sequence shown here is derived from an EMBL/GenBank/DDBJ whole genome shotgun (WGS) entry which is preliminary data.</text>
</comment>
<sequence length="619" mass="68214">MQTFTEGQFDVVVIGAGHAGCEAALACARTGLKTAMLTLNLDSIAFMACNPSVGGTAKGHLVREIDALGGEMGVNADLTAMQFKMLNVGKGAAVQSLRCQSDKNAYHRRMKSVLEHTQNLRIVQGEAAEILTKDGAVCGVKTTYGGVFDCRATILATGVYLNAQTITGEVIKSSGPNGFAPATALTQNLIDLGYSVRRFKTGTPARIDFRTIDTGKCDVQHGDTTVYPFSFMHEHVPAEQTDCYLTYTNKKTHEIILSNLDRSPLYNGTIESTGPRYCPSIETKVVRFADKERHQIFIEPEGADTLEAYIQGMSSSLPHDIQRDMYRSVAGLENCDIMRYAYAIEYDCIDTLDVYPTLEFKKVKNLYTAGQINGTSGYEEAAAQGLMAGLNASLKLRGKPPLVLGRDEAYIGVLIDDLVTKGTEEPYRMMTSRAEHRIELRQDNADFRLTQKGYDCGLVTEERYQRFLKRKCDYERALKELEDRLPTPVADGILRGQSLAEAGKPLSPADLIKRGIALKDICAAAPVLSWADESVKESAEIEIRYAGYLKKGREQIERARKMESRLLPDDIDYSAIDGLRLEAREKLEKVRPRSLGQAGRISGVNPADIAVLMIYLAVH</sequence>
<comment type="cofactor">
    <cofactor evidence="1 11">
        <name>FAD</name>
        <dbReference type="ChEBI" id="CHEBI:57692"/>
    </cofactor>
</comment>
<evidence type="ECO:0000256" key="7">
    <source>
        <dbReference type="ARBA" id="ARBA00022827"/>
    </source>
</evidence>
<dbReference type="GO" id="GO:0030488">
    <property type="term" value="P:tRNA methylation"/>
    <property type="evidence" value="ECO:0007669"/>
    <property type="project" value="TreeGrafter"/>
</dbReference>
<dbReference type="PANTHER" id="PTHR11806:SF0">
    <property type="entry name" value="PROTEIN MTO1 HOMOLOG, MITOCHONDRIAL"/>
    <property type="match status" value="1"/>
</dbReference>
<dbReference type="SUPFAM" id="SSF51905">
    <property type="entry name" value="FAD/NAD(P)-binding domain"/>
    <property type="match status" value="1"/>
</dbReference>
<dbReference type="InterPro" id="IPR044920">
    <property type="entry name" value="MnmG_C_subdom_sf"/>
</dbReference>
<dbReference type="InterPro" id="IPR002218">
    <property type="entry name" value="MnmG-rel"/>
</dbReference>
<dbReference type="NCBIfam" id="TIGR00136">
    <property type="entry name" value="mnmG_gidA"/>
    <property type="match status" value="1"/>
</dbReference>
<evidence type="ECO:0000313" key="13">
    <source>
        <dbReference type="EMBL" id="HIR66680.1"/>
    </source>
</evidence>
<dbReference type="InterPro" id="IPR026904">
    <property type="entry name" value="MnmG_C"/>
</dbReference>
<evidence type="ECO:0000256" key="8">
    <source>
        <dbReference type="ARBA" id="ARBA00023027"/>
    </source>
</evidence>
<dbReference type="Pfam" id="PF01134">
    <property type="entry name" value="GIDA"/>
    <property type="match status" value="1"/>
</dbReference>
<dbReference type="GO" id="GO:0005829">
    <property type="term" value="C:cytosol"/>
    <property type="evidence" value="ECO:0007669"/>
    <property type="project" value="TreeGrafter"/>
</dbReference>
<comment type="function">
    <text evidence="2 11">NAD-binding protein involved in the addition of a carboxymethylaminomethyl (cmnm) group at the wobble position (U34) of certain tRNAs, forming tRNA-cmnm(5)s(2)U34.</text>
</comment>
<organism evidence="13 14">
    <name type="scientific">Candidatus Coproplasma avicola</name>
    <dbReference type="NCBI Taxonomy" id="2840744"/>
    <lineage>
        <taxon>Bacteria</taxon>
        <taxon>Bacillati</taxon>
        <taxon>Bacillota</taxon>
        <taxon>Clostridia</taxon>
        <taxon>Eubacteriales</taxon>
        <taxon>Candidatus Coproplasma</taxon>
    </lineage>
</organism>
<dbReference type="InterPro" id="IPR040131">
    <property type="entry name" value="MnmG_N"/>
</dbReference>
<comment type="similarity">
    <text evidence="3 11">Belongs to the MnmG family.</text>
</comment>
<evidence type="ECO:0000256" key="1">
    <source>
        <dbReference type="ARBA" id="ARBA00001974"/>
    </source>
</evidence>
<keyword evidence="11" id="KW-0963">Cytoplasm</keyword>
<evidence type="ECO:0000256" key="3">
    <source>
        <dbReference type="ARBA" id="ARBA00007653"/>
    </source>
</evidence>
<dbReference type="PROSITE" id="PS01280">
    <property type="entry name" value="GIDA_1"/>
    <property type="match status" value="1"/>
</dbReference>
<reference evidence="13" key="2">
    <citation type="journal article" date="2021" name="PeerJ">
        <title>Extensive microbial diversity within the chicken gut microbiome revealed by metagenomics and culture.</title>
        <authorList>
            <person name="Gilroy R."/>
            <person name="Ravi A."/>
            <person name="Getino M."/>
            <person name="Pursley I."/>
            <person name="Horton D.L."/>
            <person name="Alikhan N.F."/>
            <person name="Baker D."/>
            <person name="Gharbi K."/>
            <person name="Hall N."/>
            <person name="Watson M."/>
            <person name="Adriaenssens E.M."/>
            <person name="Foster-Nyarko E."/>
            <person name="Jarju S."/>
            <person name="Secka A."/>
            <person name="Antonio M."/>
            <person name="Oren A."/>
            <person name="Chaudhuri R.R."/>
            <person name="La Ragione R."/>
            <person name="Hildebrand F."/>
            <person name="Pallen M.J."/>
        </authorList>
    </citation>
    <scope>NUCLEOTIDE SEQUENCE</scope>
    <source>
        <strain evidence="13">ChiW16-3235</strain>
    </source>
</reference>
<evidence type="ECO:0000259" key="12">
    <source>
        <dbReference type="SMART" id="SM01228"/>
    </source>
</evidence>
<dbReference type="Gene3D" id="1.10.10.1800">
    <property type="entry name" value="tRNA uridine 5-carboxymethylaminomethyl modification enzyme MnmG/GidA"/>
    <property type="match status" value="1"/>
</dbReference>
<comment type="subcellular location">
    <subcellularLocation>
        <location evidence="11">Cytoplasm</location>
    </subcellularLocation>
</comment>
<dbReference type="InterPro" id="IPR049312">
    <property type="entry name" value="GIDA_C_N"/>
</dbReference>
<keyword evidence="8 11" id="KW-0520">NAD</keyword>
<feature type="domain" description="tRNA uridine 5-carboxymethylaminomethyl modification enzyme C-terminal subdomain" evidence="12">
    <location>
        <begin position="543"/>
        <end position="614"/>
    </location>
</feature>
<dbReference type="Pfam" id="PF21680">
    <property type="entry name" value="GIDA_C_1st"/>
    <property type="match status" value="1"/>
</dbReference>
<evidence type="ECO:0000256" key="4">
    <source>
        <dbReference type="ARBA" id="ARBA00020461"/>
    </source>
</evidence>
<dbReference type="Gene3D" id="1.10.150.570">
    <property type="entry name" value="GidA associated domain, C-terminal subdomain"/>
    <property type="match status" value="1"/>
</dbReference>
<keyword evidence="7 11" id="KW-0274">FAD</keyword>
<proteinExistence type="inferred from homology"/>
<dbReference type="SMART" id="SM01228">
    <property type="entry name" value="GIDA_assoc_3"/>
    <property type="match status" value="1"/>
</dbReference>
<comment type="caution">
    <text evidence="11">Lacks conserved residue(s) required for the propagation of feature annotation.</text>
</comment>
<evidence type="ECO:0000313" key="14">
    <source>
        <dbReference type="Proteomes" id="UP000823913"/>
    </source>
</evidence>
<dbReference type="InterPro" id="IPR004416">
    <property type="entry name" value="MnmG"/>
</dbReference>
<evidence type="ECO:0000256" key="10">
    <source>
        <dbReference type="ARBA" id="ARBA00031800"/>
    </source>
</evidence>
<dbReference type="PANTHER" id="PTHR11806">
    <property type="entry name" value="GLUCOSE INHIBITED DIVISION PROTEIN A"/>
    <property type="match status" value="1"/>
</dbReference>
<dbReference type="FunFam" id="1.10.150.570:FF:000001">
    <property type="entry name" value="tRNA uridine 5-carboxymethylaminomethyl modification enzyme MnmG"/>
    <property type="match status" value="1"/>
</dbReference>
<evidence type="ECO:0000256" key="2">
    <source>
        <dbReference type="ARBA" id="ARBA00003717"/>
    </source>
</evidence>
<dbReference type="InterPro" id="IPR036188">
    <property type="entry name" value="FAD/NAD-bd_sf"/>
</dbReference>
<evidence type="ECO:0000256" key="9">
    <source>
        <dbReference type="ARBA" id="ARBA00025948"/>
    </source>
</evidence>
<reference evidence="13" key="1">
    <citation type="submission" date="2020-10" db="EMBL/GenBank/DDBJ databases">
        <authorList>
            <person name="Gilroy R."/>
        </authorList>
    </citation>
    <scope>NUCLEOTIDE SEQUENCE</scope>
    <source>
        <strain evidence="13">ChiW16-3235</strain>
    </source>
</reference>
<dbReference type="InterPro" id="IPR047001">
    <property type="entry name" value="MnmG_C_subdom"/>
</dbReference>
<keyword evidence="5 11" id="KW-0285">Flavoprotein</keyword>
<protein>
    <recommendedName>
        <fullName evidence="4 11">tRNA uridine 5-carboxymethylaminomethyl modification enzyme MnmG</fullName>
    </recommendedName>
    <alternativeName>
        <fullName evidence="10 11">Glucose-inhibited division protein A</fullName>
    </alternativeName>
</protein>
<evidence type="ECO:0000256" key="5">
    <source>
        <dbReference type="ARBA" id="ARBA00022630"/>
    </source>
</evidence>
<name>A0A9D1J8R1_9FIRM</name>
<dbReference type="GO" id="GO:0050660">
    <property type="term" value="F:flavin adenine dinucleotide binding"/>
    <property type="evidence" value="ECO:0007669"/>
    <property type="project" value="UniProtKB-UniRule"/>
</dbReference>
<keyword evidence="6 11" id="KW-0819">tRNA processing</keyword>
<feature type="binding site" evidence="11">
    <location>
        <begin position="274"/>
        <end position="288"/>
    </location>
    <ligand>
        <name>NAD(+)</name>
        <dbReference type="ChEBI" id="CHEBI:57540"/>
    </ligand>
</feature>
<dbReference type="AlphaFoldDB" id="A0A9D1J8R1"/>
<gene>
    <name evidence="11 13" type="primary">mnmG</name>
    <name evidence="11" type="synonym">gidA</name>
    <name evidence="13" type="ORF">IAB94_01385</name>
</gene>
<feature type="binding site" evidence="11">
    <location>
        <begin position="15"/>
        <end position="20"/>
    </location>
    <ligand>
        <name>FAD</name>
        <dbReference type="ChEBI" id="CHEBI:57692"/>
    </ligand>
</feature>
<dbReference type="FunFam" id="3.50.50.60:FF:000002">
    <property type="entry name" value="tRNA uridine 5-carboxymethylaminomethyl modification enzyme MnmG"/>
    <property type="match status" value="1"/>
</dbReference>
<accession>A0A9D1J8R1</accession>
<evidence type="ECO:0000256" key="6">
    <source>
        <dbReference type="ARBA" id="ARBA00022694"/>
    </source>
</evidence>
<dbReference type="InterPro" id="IPR020595">
    <property type="entry name" value="MnmG-rel_CS"/>
</dbReference>
<dbReference type="HAMAP" id="MF_00129">
    <property type="entry name" value="MnmG_GidA"/>
    <property type="match status" value="1"/>
</dbReference>
<dbReference type="GO" id="GO:0002098">
    <property type="term" value="P:tRNA wobble uridine modification"/>
    <property type="evidence" value="ECO:0007669"/>
    <property type="project" value="InterPro"/>
</dbReference>